<dbReference type="InterPro" id="IPR026620">
    <property type="entry name" value="TMEM177"/>
</dbReference>
<dbReference type="EMBL" id="BPLQ01001451">
    <property type="protein sequence ID" value="GIX81880.1"/>
    <property type="molecule type" value="Genomic_DNA"/>
</dbReference>
<reference evidence="2 3" key="1">
    <citation type="submission" date="2021-06" db="EMBL/GenBank/DDBJ databases">
        <title>Caerostris darwini draft genome.</title>
        <authorList>
            <person name="Kono N."/>
            <person name="Arakawa K."/>
        </authorList>
    </citation>
    <scope>NUCLEOTIDE SEQUENCE [LARGE SCALE GENOMIC DNA]</scope>
</reference>
<evidence type="ECO:0000313" key="3">
    <source>
        <dbReference type="Proteomes" id="UP001054837"/>
    </source>
</evidence>
<evidence type="ECO:0000313" key="2">
    <source>
        <dbReference type="EMBL" id="GIX81880.1"/>
    </source>
</evidence>
<dbReference type="PANTHER" id="PTHR21824">
    <property type="entry name" value="TRANSMEMBRANE PROTEIN 177"/>
    <property type="match status" value="1"/>
</dbReference>
<dbReference type="Proteomes" id="UP001054837">
    <property type="component" value="Unassembled WGS sequence"/>
</dbReference>
<organism evidence="2 3">
    <name type="scientific">Caerostris darwini</name>
    <dbReference type="NCBI Taxonomy" id="1538125"/>
    <lineage>
        <taxon>Eukaryota</taxon>
        <taxon>Metazoa</taxon>
        <taxon>Ecdysozoa</taxon>
        <taxon>Arthropoda</taxon>
        <taxon>Chelicerata</taxon>
        <taxon>Arachnida</taxon>
        <taxon>Araneae</taxon>
        <taxon>Araneomorphae</taxon>
        <taxon>Entelegynae</taxon>
        <taxon>Araneoidea</taxon>
        <taxon>Araneidae</taxon>
        <taxon>Caerostris</taxon>
    </lineage>
</organism>
<dbReference type="GO" id="GO:0016020">
    <property type="term" value="C:membrane"/>
    <property type="evidence" value="ECO:0007669"/>
    <property type="project" value="TreeGrafter"/>
</dbReference>
<accession>A0AAV4NAS8</accession>
<sequence>MSRFVSWFSTRRGKIFTRTCIGVTGLSIFGIQVAIHGPLQTKIKEMCHIYENEKPKPLSKTVQSLVKEVLKDCKLEKEEKNKLNFFNIIGVDLFHLGGTNSPYGALVGIPFMFEESNQINYSNLRLQGHDTIDWVIDGQDLLDALNLSDKAKKFGLMREIYSCNIWDTMDNAFISTGCFLFPAAFIRKINVKRDDVILKLSLGRRLGFYLLCYAVGYTFYRCLKDPLKHLTAKKHDKMSAETGPDYLEGGIEFYKKALMRNKALRDLMGPRGEKMYDKDGNENYFLLAPKLPIRKRLEYLQNLKTEQETVSA</sequence>
<proteinExistence type="predicted"/>
<feature type="transmembrane region" description="Helical" evidence="1">
    <location>
        <begin position="15"/>
        <end position="35"/>
    </location>
</feature>
<evidence type="ECO:0008006" key="4">
    <source>
        <dbReference type="Google" id="ProtNLM"/>
    </source>
</evidence>
<dbReference type="AlphaFoldDB" id="A0AAV4NAS8"/>
<comment type="caution">
    <text evidence="2">The sequence shown here is derived from an EMBL/GenBank/DDBJ whole genome shotgun (WGS) entry which is preliminary data.</text>
</comment>
<keyword evidence="1" id="KW-0812">Transmembrane</keyword>
<protein>
    <recommendedName>
        <fullName evidence="4">Transmembrane protein 177</fullName>
    </recommendedName>
</protein>
<keyword evidence="1" id="KW-0472">Membrane</keyword>
<name>A0AAV4NAS8_9ARAC</name>
<evidence type="ECO:0000256" key="1">
    <source>
        <dbReference type="SAM" id="Phobius"/>
    </source>
</evidence>
<gene>
    <name evidence="2" type="primary">AVEN_194841_1</name>
    <name evidence="2" type="ORF">CDAR_116061</name>
</gene>
<keyword evidence="1" id="KW-1133">Transmembrane helix</keyword>
<keyword evidence="3" id="KW-1185">Reference proteome</keyword>
<dbReference type="PANTHER" id="PTHR21824:SF4">
    <property type="entry name" value="TRANSMEMBRANE PROTEIN 177"/>
    <property type="match status" value="1"/>
</dbReference>